<dbReference type="InterPro" id="IPR011050">
    <property type="entry name" value="Pectin_lyase_fold/virulence"/>
</dbReference>
<comment type="similarity">
    <text evidence="2 8">Belongs to the glycosyl hydrolase 28 family.</text>
</comment>
<dbReference type="PANTHER" id="PTHR31375">
    <property type="match status" value="1"/>
</dbReference>
<reference evidence="9 10" key="1">
    <citation type="journal article" date="2021" name="Commun. Biol.">
        <title>The genome of Shorea leprosula (Dipterocarpaceae) highlights the ecological relevance of drought in aseasonal tropical rainforests.</title>
        <authorList>
            <person name="Ng K.K.S."/>
            <person name="Kobayashi M.J."/>
            <person name="Fawcett J.A."/>
            <person name="Hatakeyama M."/>
            <person name="Paape T."/>
            <person name="Ng C.H."/>
            <person name="Ang C.C."/>
            <person name="Tnah L.H."/>
            <person name="Lee C.T."/>
            <person name="Nishiyama T."/>
            <person name="Sese J."/>
            <person name="O'Brien M.J."/>
            <person name="Copetti D."/>
            <person name="Mohd Noor M.I."/>
            <person name="Ong R.C."/>
            <person name="Putra M."/>
            <person name="Sireger I.Z."/>
            <person name="Indrioko S."/>
            <person name="Kosugi Y."/>
            <person name="Izuno A."/>
            <person name="Isagi Y."/>
            <person name="Lee S.L."/>
            <person name="Shimizu K.K."/>
        </authorList>
    </citation>
    <scope>NUCLEOTIDE SEQUENCE [LARGE SCALE GENOMIC DNA]</scope>
    <source>
        <strain evidence="9">214</strain>
    </source>
</reference>
<proteinExistence type="inferred from homology"/>
<dbReference type="AlphaFoldDB" id="A0AAV5KBX9"/>
<name>A0AAV5KBX9_9ROSI</name>
<keyword evidence="10" id="KW-1185">Reference proteome</keyword>
<dbReference type="GO" id="GO:0071555">
    <property type="term" value="P:cell wall organization"/>
    <property type="evidence" value="ECO:0007669"/>
    <property type="project" value="UniProtKB-KW"/>
</dbReference>
<dbReference type="InterPro" id="IPR012334">
    <property type="entry name" value="Pectin_lyas_fold"/>
</dbReference>
<dbReference type="GO" id="GO:0004650">
    <property type="term" value="F:polygalacturonase activity"/>
    <property type="evidence" value="ECO:0007669"/>
    <property type="project" value="InterPro"/>
</dbReference>
<dbReference type="EMBL" id="BPVZ01000059">
    <property type="protein sequence ID" value="GKV22102.1"/>
    <property type="molecule type" value="Genomic_DNA"/>
</dbReference>
<evidence type="ECO:0000256" key="8">
    <source>
        <dbReference type="RuleBase" id="RU361169"/>
    </source>
</evidence>
<evidence type="ECO:0000313" key="10">
    <source>
        <dbReference type="Proteomes" id="UP001054252"/>
    </source>
</evidence>
<dbReference type="GO" id="GO:0005975">
    <property type="term" value="P:carbohydrate metabolic process"/>
    <property type="evidence" value="ECO:0007669"/>
    <property type="project" value="InterPro"/>
</dbReference>
<keyword evidence="6 8" id="KW-0326">Glycosidase</keyword>
<comment type="caution">
    <text evidence="9">The sequence shown here is derived from an EMBL/GenBank/DDBJ whole genome shotgun (WGS) entry which is preliminary data.</text>
</comment>
<keyword evidence="3" id="KW-0134">Cell wall</keyword>
<organism evidence="9 10">
    <name type="scientific">Rubroshorea leprosula</name>
    <dbReference type="NCBI Taxonomy" id="152421"/>
    <lineage>
        <taxon>Eukaryota</taxon>
        <taxon>Viridiplantae</taxon>
        <taxon>Streptophyta</taxon>
        <taxon>Embryophyta</taxon>
        <taxon>Tracheophyta</taxon>
        <taxon>Spermatophyta</taxon>
        <taxon>Magnoliopsida</taxon>
        <taxon>eudicotyledons</taxon>
        <taxon>Gunneridae</taxon>
        <taxon>Pentapetalae</taxon>
        <taxon>rosids</taxon>
        <taxon>malvids</taxon>
        <taxon>Malvales</taxon>
        <taxon>Dipterocarpaceae</taxon>
        <taxon>Rubroshorea</taxon>
    </lineage>
</organism>
<dbReference type="Proteomes" id="UP001054252">
    <property type="component" value="Unassembled WGS sequence"/>
</dbReference>
<evidence type="ECO:0000256" key="5">
    <source>
        <dbReference type="ARBA" id="ARBA00022801"/>
    </source>
</evidence>
<accession>A0AAV5KBX9</accession>
<evidence type="ECO:0000256" key="2">
    <source>
        <dbReference type="ARBA" id="ARBA00008834"/>
    </source>
</evidence>
<comment type="subcellular location">
    <subcellularLocation>
        <location evidence="1">Secreted</location>
        <location evidence="1">Cell wall</location>
    </subcellularLocation>
</comment>
<dbReference type="Gene3D" id="2.160.20.10">
    <property type="entry name" value="Single-stranded right-handed beta-helix, Pectin lyase-like"/>
    <property type="match status" value="1"/>
</dbReference>
<evidence type="ECO:0000256" key="7">
    <source>
        <dbReference type="ARBA" id="ARBA00023316"/>
    </source>
</evidence>
<keyword evidence="4" id="KW-0964">Secreted</keyword>
<keyword evidence="7" id="KW-0961">Cell wall biogenesis/degradation</keyword>
<keyword evidence="5 8" id="KW-0378">Hydrolase</keyword>
<evidence type="ECO:0000256" key="6">
    <source>
        <dbReference type="ARBA" id="ARBA00023295"/>
    </source>
</evidence>
<dbReference type="SUPFAM" id="SSF51126">
    <property type="entry name" value="Pectin lyase-like"/>
    <property type="match status" value="1"/>
</dbReference>
<evidence type="ECO:0000256" key="4">
    <source>
        <dbReference type="ARBA" id="ARBA00022525"/>
    </source>
</evidence>
<protein>
    <recommendedName>
        <fullName evidence="11">Polygalacturonase</fullName>
    </recommendedName>
</protein>
<evidence type="ECO:0000313" key="9">
    <source>
        <dbReference type="EMBL" id="GKV22102.1"/>
    </source>
</evidence>
<gene>
    <name evidence="9" type="ORF">SLEP1_g31998</name>
</gene>
<evidence type="ECO:0000256" key="1">
    <source>
        <dbReference type="ARBA" id="ARBA00004191"/>
    </source>
</evidence>
<evidence type="ECO:0008006" key="11">
    <source>
        <dbReference type="Google" id="ProtNLM"/>
    </source>
</evidence>
<dbReference type="InterPro" id="IPR000743">
    <property type="entry name" value="Glyco_hydro_28"/>
</dbReference>
<sequence>MLRVYSTCHVAKAYLHSYMSSHPIGFLCLVAFLMPWELDFGRVGHPGRTVDFGRVGHPGRTVLMELGYSITFNWANNIVISGLRSINSQLSHIVNNNCNNVMVKNVKLFAPDQSPNTNGIHGQHSTRVTITGSGLHTGDDCISIGPGTKNIIGSLGRVLNEAGVQNITLRDAVFMGSDKGVRIKTWVRQSNGFAVKISGVTYKNIRGKSATAGL</sequence>
<evidence type="ECO:0000256" key="3">
    <source>
        <dbReference type="ARBA" id="ARBA00022512"/>
    </source>
</evidence>
<dbReference type="Pfam" id="PF00295">
    <property type="entry name" value="Glyco_hydro_28"/>
    <property type="match status" value="1"/>
</dbReference>